<reference evidence="3 4" key="1">
    <citation type="submission" date="2020-03" db="EMBL/GenBank/DDBJ databases">
        <title>Nocardioides sp. nov., isolated from fish.</title>
        <authorList>
            <person name="Hyun D.-W."/>
            <person name="Bae J.-W."/>
        </authorList>
    </citation>
    <scope>NUCLEOTIDE SEQUENCE [LARGE SCALE GENOMIC DNA]</scope>
    <source>
        <strain evidence="3 4">HDW12A</strain>
    </source>
</reference>
<dbReference type="Proteomes" id="UP000502035">
    <property type="component" value="Chromosome"/>
</dbReference>
<dbReference type="PROSITE" id="PS51257">
    <property type="entry name" value="PROKAR_LIPOPROTEIN"/>
    <property type="match status" value="1"/>
</dbReference>
<accession>A0A6G7YH22</accession>
<evidence type="ECO:0000313" key="4">
    <source>
        <dbReference type="Proteomes" id="UP000502035"/>
    </source>
</evidence>
<proteinExistence type="predicted"/>
<dbReference type="EMBL" id="CP049866">
    <property type="protein sequence ID" value="QIK76070.1"/>
    <property type="molecule type" value="Genomic_DNA"/>
</dbReference>
<feature type="domain" description="Glucose/Sorbosone dehydrogenase" evidence="2">
    <location>
        <begin position="54"/>
        <end position="377"/>
    </location>
</feature>
<dbReference type="PANTHER" id="PTHR19328">
    <property type="entry name" value="HEDGEHOG-INTERACTING PROTEIN"/>
    <property type="match status" value="1"/>
</dbReference>
<gene>
    <name evidence="3" type="ORF">G7071_12170</name>
</gene>
<dbReference type="AlphaFoldDB" id="A0A6G7YH22"/>
<dbReference type="SUPFAM" id="SSF50952">
    <property type="entry name" value="Soluble quinoprotein glucose dehydrogenase"/>
    <property type="match status" value="1"/>
</dbReference>
<evidence type="ECO:0000256" key="1">
    <source>
        <dbReference type="SAM" id="SignalP"/>
    </source>
</evidence>
<organism evidence="3 4">
    <name type="scientific">Nocardioides piscis</name>
    <dbReference type="NCBI Taxonomy" id="2714938"/>
    <lineage>
        <taxon>Bacteria</taxon>
        <taxon>Bacillati</taxon>
        <taxon>Actinomycetota</taxon>
        <taxon>Actinomycetes</taxon>
        <taxon>Propionibacteriales</taxon>
        <taxon>Nocardioidaceae</taxon>
        <taxon>Nocardioides</taxon>
    </lineage>
</organism>
<evidence type="ECO:0000313" key="3">
    <source>
        <dbReference type="EMBL" id="QIK76070.1"/>
    </source>
</evidence>
<dbReference type="PANTHER" id="PTHR19328:SF13">
    <property type="entry name" value="HIPL1 PROTEIN"/>
    <property type="match status" value="1"/>
</dbReference>
<name>A0A6G7YH22_9ACTN</name>
<keyword evidence="4" id="KW-1185">Reference proteome</keyword>
<dbReference type="Gene3D" id="2.120.10.30">
    <property type="entry name" value="TolB, C-terminal domain"/>
    <property type="match status" value="1"/>
</dbReference>
<feature type="signal peptide" evidence="1">
    <location>
        <begin position="1"/>
        <end position="31"/>
    </location>
</feature>
<feature type="chain" id="PRO_5026196997" evidence="1">
    <location>
        <begin position="32"/>
        <end position="389"/>
    </location>
</feature>
<dbReference type="Pfam" id="PF07995">
    <property type="entry name" value="GSDH"/>
    <property type="match status" value="1"/>
</dbReference>
<dbReference type="RefSeq" id="WP_206062782.1">
    <property type="nucleotide sequence ID" value="NZ_CP049866.1"/>
</dbReference>
<sequence length="389" mass="41610">MTSRPTRWSALAVSVLLGCGALSALGSPTQAAGGRTTDASGAPQVRVRTVVAGLANPWDVQPIGGGRMLVTERDKARLSVVRRGKRRTVRFPTERVWVSGETGLMSLAVDPAFSRTRRFWTCQGWQSGGGHDIRVSSWRLSADTRRARLDKHLLTGLPTTSGRHGGCRLLLDAETDALLVGTGDAADEDNPRNLTSLGGKVLRLDRHSGEPWPKNPFIDADDPRQRYVLTFGHRNIQGLAQHPDGRVVSAEHGSDRDDEINLLTAGGDYGWNPGPGYDESVPMTDHALPGQQIGAIWSSGHPTVATSGAAWTSGPSWGKHAGSLAVAALKGSRLMFIRFDDSFGVVSMSAPAAMRRHGRLRSVTALGNGNLLVTTSNGVNDKVLKVSPR</sequence>
<dbReference type="InterPro" id="IPR012938">
    <property type="entry name" value="Glc/Sorbosone_DH"/>
</dbReference>
<evidence type="ECO:0000259" key="2">
    <source>
        <dbReference type="Pfam" id="PF07995"/>
    </source>
</evidence>
<protein>
    <submittedName>
        <fullName evidence="3">PQQ-dependent sugar dehydrogenase</fullName>
    </submittedName>
</protein>
<dbReference type="InterPro" id="IPR011041">
    <property type="entry name" value="Quinoprot_gluc/sorb_DH_b-prop"/>
</dbReference>
<dbReference type="KEGG" id="npi:G7071_12170"/>
<dbReference type="InterPro" id="IPR011042">
    <property type="entry name" value="6-blade_b-propeller_TolB-like"/>
</dbReference>
<keyword evidence="1" id="KW-0732">Signal</keyword>